<feature type="binding site" evidence="2">
    <location>
        <position position="241"/>
    </location>
    <ligand>
        <name>Zn(2+)</name>
        <dbReference type="ChEBI" id="CHEBI:29105"/>
    </ligand>
</feature>
<keyword evidence="3" id="KW-0732">Signal</keyword>
<dbReference type="InterPro" id="IPR020464">
    <property type="entry name" value="LanC-like_prot_euk"/>
</dbReference>
<evidence type="ECO:0000259" key="4">
    <source>
        <dbReference type="Pfam" id="PF10545"/>
    </source>
</evidence>
<proteinExistence type="inferred from homology"/>
<dbReference type="GO" id="GO:0005975">
    <property type="term" value="P:carbohydrate metabolic process"/>
    <property type="evidence" value="ECO:0007669"/>
    <property type="project" value="InterPro"/>
</dbReference>
<comment type="caution">
    <text evidence="5">The sequence shown here is derived from an EMBL/GenBank/DDBJ whole genome shotgun (WGS) entry which is preliminary data.</text>
</comment>
<evidence type="ECO:0000256" key="1">
    <source>
        <dbReference type="ARBA" id="ARBA00007179"/>
    </source>
</evidence>
<dbReference type="CDD" id="cd04794">
    <property type="entry name" value="euk_LANCL"/>
    <property type="match status" value="1"/>
</dbReference>
<keyword evidence="6" id="KW-1185">Reference proteome</keyword>
<sequence>MWQSKQKHIGPLAIRAWLHVYGAALAIVHRHGAVPQQGAVDVKVCPVLWDKTNDNYKDKYVKTEGWKDIWPNVLESFDDNNIKKKLNWVSQEFLSKLEHFTETRLNILETRMEKDIYCDGTVYTGSAGLALYYLKHYFQDPNPEFLKAREYIEAAEITDYIKPTLDWLLDQQFASKNFPSSLGSTSGDRLVQWCHGAPGFVPLCLLAYEVFRDRKYLKLALKLGDVVWERGLCKKGYSICHGVSGNAYAFIQLYQTTKKPVHLYRAARFMEWCLDERKGTEHHRPDRPASLFEGVVGRVYLAQDFKDILNAQFPAFTV</sequence>
<dbReference type="Pfam" id="PF05147">
    <property type="entry name" value="LANC_like"/>
    <property type="match status" value="1"/>
</dbReference>
<keyword evidence="2" id="KW-0862">Zinc</keyword>
<dbReference type="GO" id="GO:0031179">
    <property type="term" value="P:peptide modification"/>
    <property type="evidence" value="ECO:0007669"/>
    <property type="project" value="InterPro"/>
</dbReference>
<evidence type="ECO:0000313" key="6">
    <source>
        <dbReference type="Proteomes" id="UP000299102"/>
    </source>
</evidence>
<feature type="binding site" evidence="2">
    <location>
        <position position="240"/>
    </location>
    <ligand>
        <name>Zn(2+)</name>
        <dbReference type="ChEBI" id="CHEBI:29105"/>
    </ligand>
</feature>
<evidence type="ECO:0000256" key="2">
    <source>
        <dbReference type="PIRSR" id="PIRSR607822-1"/>
    </source>
</evidence>
<dbReference type="GO" id="GO:0046872">
    <property type="term" value="F:metal ion binding"/>
    <property type="evidence" value="ECO:0007669"/>
    <property type="project" value="UniProtKB-KW"/>
</dbReference>
<feature type="chain" id="PRO_5020038845" evidence="3">
    <location>
        <begin position="27"/>
        <end position="318"/>
    </location>
</feature>
<reference evidence="5 6" key="1">
    <citation type="journal article" date="2019" name="Commun. Biol.">
        <title>The bagworm genome reveals a unique fibroin gene that provides high tensile strength.</title>
        <authorList>
            <person name="Kono N."/>
            <person name="Nakamura H."/>
            <person name="Ohtoshi R."/>
            <person name="Tomita M."/>
            <person name="Numata K."/>
            <person name="Arakawa K."/>
        </authorList>
    </citation>
    <scope>NUCLEOTIDE SEQUENCE [LARGE SCALE GENOMIC DNA]</scope>
</reference>
<feature type="domain" description="MADF" evidence="4">
    <location>
        <begin position="43"/>
        <end position="98"/>
    </location>
</feature>
<protein>
    <submittedName>
        <fullName evidence="5">LanC-like protein 2</fullName>
    </submittedName>
</protein>
<dbReference type="EMBL" id="BGZK01000236">
    <property type="protein sequence ID" value="GBP30665.1"/>
    <property type="molecule type" value="Genomic_DNA"/>
</dbReference>
<gene>
    <name evidence="5" type="primary">Lancl2</name>
    <name evidence="5" type="ORF">EVAR_75886_1</name>
</gene>
<feature type="signal peptide" evidence="3">
    <location>
        <begin position="1"/>
        <end position="26"/>
    </location>
</feature>
<dbReference type="OrthoDB" id="10257263at2759"/>
<dbReference type="PANTHER" id="PTHR12736:SF21">
    <property type="entry name" value="LANC-LIKE PROTEIN 2"/>
    <property type="match status" value="1"/>
</dbReference>
<organism evidence="5 6">
    <name type="scientific">Eumeta variegata</name>
    <name type="common">Bagworm moth</name>
    <name type="synonym">Eumeta japonica</name>
    <dbReference type="NCBI Taxonomy" id="151549"/>
    <lineage>
        <taxon>Eukaryota</taxon>
        <taxon>Metazoa</taxon>
        <taxon>Ecdysozoa</taxon>
        <taxon>Arthropoda</taxon>
        <taxon>Hexapoda</taxon>
        <taxon>Insecta</taxon>
        <taxon>Pterygota</taxon>
        <taxon>Neoptera</taxon>
        <taxon>Endopterygota</taxon>
        <taxon>Lepidoptera</taxon>
        <taxon>Glossata</taxon>
        <taxon>Ditrysia</taxon>
        <taxon>Tineoidea</taxon>
        <taxon>Psychidae</taxon>
        <taxon>Oiketicinae</taxon>
        <taxon>Eumeta</taxon>
    </lineage>
</organism>
<evidence type="ECO:0000256" key="3">
    <source>
        <dbReference type="SAM" id="SignalP"/>
    </source>
</evidence>
<dbReference type="InterPro" id="IPR012341">
    <property type="entry name" value="6hp_glycosidase-like_sf"/>
</dbReference>
<feature type="binding site" evidence="2">
    <location>
        <position position="194"/>
    </location>
    <ligand>
        <name>Zn(2+)</name>
        <dbReference type="ChEBI" id="CHEBI:29105"/>
    </ligand>
</feature>
<dbReference type="InterPro" id="IPR006578">
    <property type="entry name" value="MADF-dom"/>
</dbReference>
<dbReference type="InterPro" id="IPR007822">
    <property type="entry name" value="LANC-like"/>
</dbReference>
<comment type="similarity">
    <text evidence="1">Belongs to the LanC-like protein family.</text>
</comment>
<keyword evidence="2" id="KW-0479">Metal-binding</keyword>
<dbReference type="Gene3D" id="1.50.10.10">
    <property type="match status" value="1"/>
</dbReference>
<dbReference type="GO" id="GO:0005886">
    <property type="term" value="C:plasma membrane"/>
    <property type="evidence" value="ECO:0007669"/>
    <property type="project" value="TreeGrafter"/>
</dbReference>
<dbReference type="PANTHER" id="PTHR12736">
    <property type="entry name" value="LANC-LIKE PROTEIN"/>
    <property type="match status" value="1"/>
</dbReference>
<dbReference type="Proteomes" id="UP000299102">
    <property type="component" value="Unassembled WGS sequence"/>
</dbReference>
<dbReference type="Pfam" id="PF10545">
    <property type="entry name" value="MADF_DNA_bdg"/>
    <property type="match status" value="1"/>
</dbReference>
<evidence type="ECO:0000313" key="5">
    <source>
        <dbReference type="EMBL" id="GBP30665.1"/>
    </source>
</evidence>
<dbReference type="AlphaFoldDB" id="A0A4C1UW52"/>
<name>A0A4C1UW52_EUMVA</name>
<dbReference type="SUPFAM" id="SSF158745">
    <property type="entry name" value="LanC-like"/>
    <property type="match status" value="1"/>
</dbReference>
<dbReference type="SMART" id="SM01260">
    <property type="entry name" value="LANC_like"/>
    <property type="match status" value="1"/>
</dbReference>
<accession>A0A4C1UW52</accession>
<dbReference type="PRINTS" id="PR01951">
    <property type="entry name" value="LANCEUKARYTE"/>
</dbReference>